<dbReference type="GO" id="GO:0003700">
    <property type="term" value="F:DNA-binding transcription factor activity"/>
    <property type="evidence" value="ECO:0007669"/>
    <property type="project" value="InterPro"/>
</dbReference>
<dbReference type="Proteomes" id="UP000273143">
    <property type="component" value="Chromosome"/>
</dbReference>
<evidence type="ECO:0000256" key="4">
    <source>
        <dbReference type="ARBA" id="ARBA00023163"/>
    </source>
</evidence>
<dbReference type="InterPro" id="IPR050389">
    <property type="entry name" value="LysR-type_TF"/>
</dbReference>
<dbReference type="GO" id="GO:0003677">
    <property type="term" value="F:DNA binding"/>
    <property type="evidence" value="ECO:0007669"/>
    <property type="project" value="UniProtKB-KW"/>
</dbReference>
<accession>A0A3Q9JLE1</accession>
<dbReference type="InterPro" id="IPR000847">
    <property type="entry name" value="LysR_HTH_N"/>
</dbReference>
<reference evidence="7" key="1">
    <citation type="submission" date="2018-06" db="EMBL/GenBank/DDBJ databases">
        <title>Complete genome of Pseudomonas insecticola strain QZS01.</title>
        <authorList>
            <person name="Wang J."/>
            <person name="Su Q."/>
        </authorList>
    </citation>
    <scope>NUCLEOTIDE SEQUENCE [LARGE SCALE GENOMIC DNA]</scope>
    <source>
        <strain evidence="7">QZS01</strain>
    </source>
</reference>
<name>A0A3Q9JLE1_9GAMM</name>
<evidence type="ECO:0000313" key="6">
    <source>
        <dbReference type="EMBL" id="AZS52217.1"/>
    </source>
</evidence>
<dbReference type="Pfam" id="PF03466">
    <property type="entry name" value="LysR_substrate"/>
    <property type="match status" value="1"/>
</dbReference>
<dbReference type="KEGG" id="emo:DM558_09100"/>
<keyword evidence="3" id="KW-0238">DNA-binding</keyword>
<comment type="similarity">
    <text evidence="1">Belongs to the LysR transcriptional regulatory family.</text>
</comment>
<keyword evidence="4" id="KW-0804">Transcription</keyword>
<dbReference type="EMBL" id="CP029822">
    <property type="protein sequence ID" value="AZS52217.1"/>
    <property type="molecule type" value="Genomic_DNA"/>
</dbReference>
<dbReference type="Gene3D" id="3.40.190.10">
    <property type="entry name" value="Periplasmic binding protein-like II"/>
    <property type="match status" value="2"/>
</dbReference>
<dbReference type="Gene3D" id="1.10.10.10">
    <property type="entry name" value="Winged helix-like DNA-binding domain superfamily/Winged helix DNA-binding domain"/>
    <property type="match status" value="1"/>
</dbReference>
<dbReference type="PANTHER" id="PTHR30118:SF15">
    <property type="entry name" value="TRANSCRIPTIONAL REGULATORY PROTEIN"/>
    <property type="match status" value="1"/>
</dbReference>
<dbReference type="PANTHER" id="PTHR30118">
    <property type="entry name" value="HTH-TYPE TRANSCRIPTIONAL REGULATOR LEUO-RELATED"/>
    <property type="match status" value="1"/>
</dbReference>
<dbReference type="SUPFAM" id="SSF53850">
    <property type="entry name" value="Periplasmic binding protein-like II"/>
    <property type="match status" value="1"/>
</dbReference>
<evidence type="ECO:0000259" key="5">
    <source>
        <dbReference type="PROSITE" id="PS50931"/>
    </source>
</evidence>
<protein>
    <submittedName>
        <fullName evidence="6">LysR family transcriptional regulator</fullName>
    </submittedName>
</protein>
<dbReference type="RefSeq" id="WP_127163615.1">
    <property type="nucleotide sequence ID" value="NZ_CP029822.1"/>
</dbReference>
<dbReference type="PROSITE" id="PS50931">
    <property type="entry name" value="HTH_LYSR"/>
    <property type="match status" value="1"/>
</dbReference>
<evidence type="ECO:0000313" key="7">
    <source>
        <dbReference type="Proteomes" id="UP000273143"/>
    </source>
</evidence>
<proteinExistence type="inferred from homology"/>
<keyword evidence="2" id="KW-0805">Transcription regulation</keyword>
<keyword evidence="7" id="KW-1185">Reference proteome</keyword>
<dbReference type="Pfam" id="PF00126">
    <property type="entry name" value="HTH_1"/>
    <property type="match status" value="1"/>
</dbReference>
<evidence type="ECO:0000256" key="1">
    <source>
        <dbReference type="ARBA" id="ARBA00009437"/>
    </source>
</evidence>
<evidence type="ECO:0000256" key="3">
    <source>
        <dbReference type="ARBA" id="ARBA00023125"/>
    </source>
</evidence>
<organism evidence="6 7">
    <name type="scientific">Entomomonas moraniae</name>
    <dbReference type="NCBI Taxonomy" id="2213226"/>
    <lineage>
        <taxon>Bacteria</taxon>
        <taxon>Pseudomonadati</taxon>
        <taxon>Pseudomonadota</taxon>
        <taxon>Gammaproteobacteria</taxon>
        <taxon>Pseudomonadales</taxon>
        <taxon>Pseudomonadaceae</taxon>
        <taxon>Entomomonas</taxon>
    </lineage>
</organism>
<sequence length="303" mass="34487">MNDIRSLDLNLLKALDALLDERNVTRAAARLALTQPAVSNMLNKLRTKFNDPLFVRAQHGLIPTDRALALEKPVKRILCSINDLLQPIDFDPKKLQTTFKIAANDHDMQTIGLPFVLTLKKQSPLVKVSFLSFHQLDIHTMLERGDLDLILIDPVNSPESLHSRILYNERYVCIMRKGHPAIKNDAITLDKFCEYEHVLVSYMGGMFEGVTDEALAKVGRTRNVSLSVTSFLLLPSILKHSDFIAVVPKRLTCHMKDLAIMEPPVNVSGYTKIMAWHDRTHNNPIQQWLRNLIYLQFNGEKTE</sequence>
<dbReference type="InterPro" id="IPR036388">
    <property type="entry name" value="WH-like_DNA-bd_sf"/>
</dbReference>
<dbReference type="PRINTS" id="PR00039">
    <property type="entry name" value="HTHLYSR"/>
</dbReference>
<dbReference type="SUPFAM" id="SSF46785">
    <property type="entry name" value="Winged helix' DNA-binding domain"/>
    <property type="match status" value="1"/>
</dbReference>
<evidence type="ECO:0000256" key="2">
    <source>
        <dbReference type="ARBA" id="ARBA00023015"/>
    </source>
</evidence>
<feature type="domain" description="HTH lysR-type" evidence="5">
    <location>
        <begin position="7"/>
        <end position="64"/>
    </location>
</feature>
<dbReference type="InterPro" id="IPR005119">
    <property type="entry name" value="LysR_subst-bd"/>
</dbReference>
<dbReference type="AlphaFoldDB" id="A0A3Q9JLE1"/>
<gene>
    <name evidence="6" type="ORF">DM558_09100</name>
</gene>
<dbReference type="InterPro" id="IPR036390">
    <property type="entry name" value="WH_DNA-bd_sf"/>
</dbReference>